<evidence type="ECO:0008006" key="5">
    <source>
        <dbReference type="Google" id="ProtNLM"/>
    </source>
</evidence>
<name>A0A518EQF8_9BACT</name>
<feature type="transmembrane region" description="Helical" evidence="2">
    <location>
        <begin position="311"/>
        <end position="328"/>
    </location>
</feature>
<feature type="transmembrane region" description="Helical" evidence="2">
    <location>
        <begin position="109"/>
        <end position="130"/>
    </location>
</feature>
<feature type="transmembrane region" description="Helical" evidence="2">
    <location>
        <begin position="363"/>
        <end position="380"/>
    </location>
</feature>
<accession>A0A518EQF8</accession>
<evidence type="ECO:0000256" key="1">
    <source>
        <dbReference type="SAM" id="MobiDB-lite"/>
    </source>
</evidence>
<keyword evidence="2" id="KW-1133">Transmembrane helix</keyword>
<feature type="transmembrane region" description="Helical" evidence="2">
    <location>
        <begin position="165"/>
        <end position="187"/>
    </location>
</feature>
<dbReference type="AlphaFoldDB" id="A0A518EQF8"/>
<feature type="region of interest" description="Disordered" evidence="1">
    <location>
        <begin position="515"/>
        <end position="540"/>
    </location>
</feature>
<dbReference type="EMBL" id="CP036434">
    <property type="protein sequence ID" value="QDV06319.1"/>
    <property type="molecule type" value="Genomic_DNA"/>
</dbReference>
<keyword evidence="4" id="KW-1185">Reference proteome</keyword>
<feature type="transmembrane region" description="Helical" evidence="2">
    <location>
        <begin position="236"/>
        <end position="253"/>
    </location>
</feature>
<keyword evidence="2" id="KW-0472">Membrane</keyword>
<gene>
    <name evidence="3" type="ORF">Poly30_18280</name>
</gene>
<organism evidence="3 4">
    <name type="scientific">Saltatorellus ferox</name>
    <dbReference type="NCBI Taxonomy" id="2528018"/>
    <lineage>
        <taxon>Bacteria</taxon>
        <taxon>Pseudomonadati</taxon>
        <taxon>Planctomycetota</taxon>
        <taxon>Planctomycetia</taxon>
        <taxon>Planctomycetia incertae sedis</taxon>
        <taxon>Saltatorellus</taxon>
    </lineage>
</organism>
<sequence>MLQKSALTPGVEYGGRPEVPTKSPGFLLGLSFLAVIAALHVVWLVLEGVGPVDDDYIVYRYARQWLGTGTLAFNDTGPGSAAWSSEGFTSPLWLLLCTLAEALGVRPGLWTPAVGAFSSALTAAFVGLAARRACRRAVAGAPAQASETWGLAAAALMTVSPSLSWHAVSGLGTVPMAAAVAVGLWAASARRPAAFGAAMVIAVWFRMEALLVALPVGLLVAQGGSCDIASARAKRYLTWLAPVALSAAVLMLLRWQLFHRWLPATYFAKRLPLAEELGYGARYLVRSTLEGGLPLLGLIAIAGMGDRRLTLFVRGLGVVSLLALSYVVSCGGDWMVYGRFLVPFAPAFVLGATGVVAGAHHRAVRFAGATAMLVLVLAGLRPEVRSQAIFEHRFFEAWWLRVGDELRARAPEDASVAVSPIGAIGWRSKLSIIDILGLTHDAFLDLAPDLEGVEVKGHHRHSGAWVLDQEPTYLLLGNAVVQPGAGSLDVNPWERDIVADPRFRRDYVRESAWVDEPDGSRRPLPYFRRSSAPPLTRASK</sequence>
<feature type="transmembrane region" description="Helical" evidence="2">
    <location>
        <begin position="194"/>
        <end position="216"/>
    </location>
</feature>
<evidence type="ECO:0000313" key="4">
    <source>
        <dbReference type="Proteomes" id="UP000320390"/>
    </source>
</evidence>
<feature type="transmembrane region" description="Helical" evidence="2">
    <location>
        <begin position="334"/>
        <end position="356"/>
    </location>
</feature>
<reference evidence="3 4" key="1">
    <citation type="submission" date="2019-02" db="EMBL/GenBank/DDBJ databases">
        <title>Deep-cultivation of Planctomycetes and their phenomic and genomic characterization uncovers novel biology.</title>
        <authorList>
            <person name="Wiegand S."/>
            <person name="Jogler M."/>
            <person name="Boedeker C."/>
            <person name="Pinto D."/>
            <person name="Vollmers J."/>
            <person name="Rivas-Marin E."/>
            <person name="Kohn T."/>
            <person name="Peeters S.H."/>
            <person name="Heuer A."/>
            <person name="Rast P."/>
            <person name="Oberbeckmann S."/>
            <person name="Bunk B."/>
            <person name="Jeske O."/>
            <person name="Meyerdierks A."/>
            <person name="Storesund J.E."/>
            <person name="Kallscheuer N."/>
            <person name="Luecker S."/>
            <person name="Lage O.M."/>
            <person name="Pohl T."/>
            <person name="Merkel B.J."/>
            <person name="Hornburger P."/>
            <person name="Mueller R.-W."/>
            <person name="Bruemmer F."/>
            <person name="Labrenz M."/>
            <person name="Spormann A.M."/>
            <person name="Op den Camp H."/>
            <person name="Overmann J."/>
            <person name="Amann R."/>
            <person name="Jetten M.S.M."/>
            <person name="Mascher T."/>
            <person name="Medema M.H."/>
            <person name="Devos D.P."/>
            <person name="Kaster A.-K."/>
            <person name="Ovreas L."/>
            <person name="Rohde M."/>
            <person name="Galperin M.Y."/>
            <person name="Jogler C."/>
        </authorList>
    </citation>
    <scope>NUCLEOTIDE SEQUENCE [LARGE SCALE GENOMIC DNA]</scope>
    <source>
        <strain evidence="3 4">Poly30</strain>
    </source>
</reference>
<dbReference type="Proteomes" id="UP000320390">
    <property type="component" value="Chromosome"/>
</dbReference>
<evidence type="ECO:0000256" key="2">
    <source>
        <dbReference type="SAM" id="Phobius"/>
    </source>
</evidence>
<proteinExistence type="predicted"/>
<protein>
    <recommendedName>
        <fullName evidence="5">Glycosyltransferase RgtA/B/C/D-like domain-containing protein</fullName>
    </recommendedName>
</protein>
<evidence type="ECO:0000313" key="3">
    <source>
        <dbReference type="EMBL" id="QDV06319.1"/>
    </source>
</evidence>
<feature type="transmembrane region" description="Helical" evidence="2">
    <location>
        <begin position="26"/>
        <end position="46"/>
    </location>
</feature>
<keyword evidence="2" id="KW-0812">Transmembrane</keyword>